<evidence type="ECO:0000256" key="2">
    <source>
        <dbReference type="SAM" id="Phobius"/>
    </source>
</evidence>
<reference evidence="4 5" key="2">
    <citation type="journal article" date="2010" name="Stand. Genomic Sci.">
        <title>Complete genome sequence of Kribbella flavida type strain (IFO 14399).</title>
        <authorList>
            <person name="Pukall R."/>
            <person name="Lapidus A."/>
            <person name="Glavina Del Rio T."/>
            <person name="Copeland A."/>
            <person name="Tice H."/>
            <person name="Cheng J.-F."/>
            <person name="Lucas S."/>
            <person name="Chen F."/>
            <person name="Nolan M."/>
            <person name="LaButti K."/>
            <person name="Pati A."/>
            <person name="Ivanova N."/>
            <person name="Mavrommatis K."/>
            <person name="Mikhailova N."/>
            <person name="Pitluck S."/>
            <person name="Bruce D."/>
            <person name="Goodwin L."/>
            <person name="Land M."/>
            <person name="Hauser L."/>
            <person name="Chang Y.-J."/>
            <person name="Jeffries C.D."/>
            <person name="Chen A."/>
            <person name="Palaniappan K."/>
            <person name="Chain P."/>
            <person name="Rohde M."/>
            <person name="Goeker M."/>
            <person name="Bristow J."/>
            <person name="Eisen J.A."/>
            <person name="Markowitz V."/>
            <person name="Hugenholtz P."/>
            <person name="Kyrpides N.C."/>
            <person name="Klenk H.-P."/>
            <person name="Brettin T."/>
        </authorList>
    </citation>
    <scope>NUCLEOTIDE SEQUENCE [LARGE SCALE GENOMIC DNA]</scope>
    <source>
        <strain evidence="5">DSM 17836 / JCM 10339 / NBRC 14399</strain>
    </source>
</reference>
<feature type="compositionally biased region" description="Basic and acidic residues" evidence="1">
    <location>
        <begin position="588"/>
        <end position="599"/>
    </location>
</feature>
<name>D2Q0E7_KRIFD</name>
<dbReference type="Pfam" id="PF01841">
    <property type="entry name" value="Transglut_core"/>
    <property type="match status" value="1"/>
</dbReference>
<evidence type="ECO:0000313" key="5">
    <source>
        <dbReference type="Proteomes" id="UP000007967"/>
    </source>
</evidence>
<feature type="transmembrane region" description="Helical" evidence="2">
    <location>
        <begin position="32"/>
        <end position="49"/>
    </location>
</feature>
<keyword evidence="5" id="KW-1185">Reference proteome</keyword>
<dbReference type="SMART" id="SM00460">
    <property type="entry name" value="TGc"/>
    <property type="match status" value="1"/>
</dbReference>
<dbReference type="EMBL" id="CP001736">
    <property type="protein sequence ID" value="ADB31939.1"/>
    <property type="molecule type" value="Genomic_DNA"/>
</dbReference>
<evidence type="ECO:0000313" key="4">
    <source>
        <dbReference type="EMBL" id="ADB31939.1"/>
    </source>
</evidence>
<feature type="transmembrane region" description="Helical" evidence="2">
    <location>
        <begin position="7"/>
        <end position="26"/>
    </location>
</feature>
<keyword evidence="2" id="KW-1133">Transmembrane helix</keyword>
<dbReference type="RefSeq" id="WP_012920495.1">
    <property type="nucleotide sequence ID" value="NC_013729.1"/>
</dbReference>
<dbReference type="STRING" id="479435.Kfla_2874"/>
<dbReference type="InterPro" id="IPR052901">
    <property type="entry name" value="Bact_TGase-like"/>
</dbReference>
<dbReference type="HOGENOM" id="CLU_008359_0_1_11"/>
<proteinExistence type="predicted"/>
<keyword evidence="2" id="KW-0472">Membrane</keyword>
<feature type="region of interest" description="Disordered" evidence="1">
    <location>
        <begin position="559"/>
        <end position="601"/>
    </location>
</feature>
<feature type="transmembrane region" description="Helical" evidence="2">
    <location>
        <begin position="56"/>
        <end position="75"/>
    </location>
</feature>
<dbReference type="InterPro" id="IPR038765">
    <property type="entry name" value="Papain-like_cys_pep_sf"/>
</dbReference>
<dbReference type="eggNOG" id="COG1305">
    <property type="taxonomic scope" value="Bacteria"/>
</dbReference>
<feature type="transmembrane region" description="Helical" evidence="2">
    <location>
        <begin position="142"/>
        <end position="160"/>
    </location>
</feature>
<evidence type="ECO:0000259" key="3">
    <source>
        <dbReference type="SMART" id="SM00460"/>
    </source>
</evidence>
<dbReference type="PANTHER" id="PTHR42736">
    <property type="entry name" value="PROTEIN-GLUTAMINE GAMMA-GLUTAMYLTRANSFERASE"/>
    <property type="match status" value="1"/>
</dbReference>
<dbReference type="Gene3D" id="3.10.620.30">
    <property type="match status" value="1"/>
</dbReference>
<reference evidence="5" key="1">
    <citation type="submission" date="2009-09" db="EMBL/GenBank/DDBJ databases">
        <title>The complete genome of Kribbella flavida DSM 17836.</title>
        <authorList>
            <consortium name="US DOE Joint Genome Institute (JGI-PGF)"/>
            <person name="Lucas S."/>
            <person name="Copeland A."/>
            <person name="Lapidus A."/>
            <person name="Glavina del Rio T."/>
            <person name="Dalin E."/>
            <person name="Tice H."/>
            <person name="Bruce D."/>
            <person name="Goodwin L."/>
            <person name="Pitluck S."/>
            <person name="Kyrpides N."/>
            <person name="Mavromatis K."/>
            <person name="Ivanova N."/>
            <person name="Saunders E."/>
            <person name="Brettin T."/>
            <person name="Detter J.C."/>
            <person name="Han C."/>
            <person name="Larimer F."/>
            <person name="Land M."/>
            <person name="Hauser L."/>
            <person name="Markowitz V."/>
            <person name="Cheng J.-F."/>
            <person name="Hugenholtz P."/>
            <person name="Woyke T."/>
            <person name="Wu D."/>
            <person name="Pukall R."/>
            <person name="Klenk H.-P."/>
            <person name="Eisen J.A."/>
        </authorList>
    </citation>
    <scope>NUCLEOTIDE SEQUENCE [LARGE SCALE GENOMIC DNA]</scope>
    <source>
        <strain evidence="5">DSM 17836 / JCM 10339 / NBRC 14399</strain>
    </source>
</reference>
<protein>
    <submittedName>
        <fullName evidence="4">Transglutaminase domain protein</fullName>
    </submittedName>
</protein>
<feature type="transmembrane region" description="Helical" evidence="2">
    <location>
        <begin position="620"/>
        <end position="640"/>
    </location>
</feature>
<feature type="domain" description="Transglutaminase-like" evidence="3">
    <location>
        <begin position="479"/>
        <end position="549"/>
    </location>
</feature>
<dbReference type="SUPFAM" id="SSF54001">
    <property type="entry name" value="Cysteine proteinases"/>
    <property type="match status" value="1"/>
</dbReference>
<dbReference type="OrthoDB" id="9804023at2"/>
<evidence type="ECO:0000256" key="1">
    <source>
        <dbReference type="SAM" id="MobiDB-lite"/>
    </source>
</evidence>
<dbReference type="KEGG" id="kfl:Kfla_2874"/>
<dbReference type="Proteomes" id="UP000007967">
    <property type="component" value="Chromosome"/>
</dbReference>
<feature type="transmembrane region" description="Helical" evidence="2">
    <location>
        <begin position="117"/>
        <end position="135"/>
    </location>
</feature>
<sequence length="788" mass="84953">MTGHVRISIAAWVATVLGSLVLVPVFSGPFVFISAFLCAIVTGVGIGLQNLRAPRIVVPIVQLVVLVEVLALIFLRDTLRFGVVPWRETALEFNQQMVDAMNAINRFSAPLPPEDHLTLFAASVIAATGLLIHLIAVQLRQAAWAGLLLLTMYTVPAATVHGGLPAMLFIPPAVGYIVLLSAEGRTRLSRWGRRISGVTHLDAAGPIEASALGQAGRRIGLSVVALATVLPALLPALPESVVGNGLAGGGSGSGIGASISATDPMLDMGKNLKRGDNVTALTYTGGPAGGTYLRLTALDVFDGNAWRISHRTQGQKITNADLSPPPGYNGDLSKVPTTKMKVEVTRNFRSSFAPVPYPLRSISLKDRWRFNPSSLDVVSANGGVVGGKDYNLQAYQLQPTPEQLQAAEPGAEPDQYTSQVPSRGMQQIQELTKQVTADANGNSFQQAVLLQNWFRSSGDFTYSTETNQQSGMPALRSFLLKDRVGYCEQFATGMALMARVLGIPSRVGIGFLPGQAGKDGEYIVRMHDMHAWPELYFQGLGWIRFEPTPSARVATTPTWTEAAAPVPNTPTTAPTTAPTTPGQSENPDLERGGADRDLPDDSGVAVVDTGNWFTNGGAKAIGIGLLVVLVLGIPWLIRVLTTRRRFARPPGRVGVEGLWAEIRDTCRDLGLDWSDASTPRQVGDWLAERVPADVQPQARRLARGLEAVRYAGLADGAVDLRSETADVRKALWSQAKLVQRWRARLLPPSWRWYLNRGSAEASDLLDEFDLLLARIRSVLVPRRGRHAD</sequence>
<dbReference type="AlphaFoldDB" id="D2Q0E7"/>
<feature type="compositionally biased region" description="Low complexity" evidence="1">
    <location>
        <begin position="559"/>
        <end position="581"/>
    </location>
</feature>
<accession>D2Q0E7</accession>
<keyword evidence="2" id="KW-0812">Transmembrane</keyword>
<dbReference type="InterPro" id="IPR002931">
    <property type="entry name" value="Transglutaminase-like"/>
</dbReference>
<organism evidence="4 5">
    <name type="scientific">Kribbella flavida (strain DSM 17836 / JCM 10339 / NBRC 14399)</name>
    <dbReference type="NCBI Taxonomy" id="479435"/>
    <lineage>
        <taxon>Bacteria</taxon>
        <taxon>Bacillati</taxon>
        <taxon>Actinomycetota</taxon>
        <taxon>Actinomycetes</taxon>
        <taxon>Propionibacteriales</taxon>
        <taxon>Kribbellaceae</taxon>
        <taxon>Kribbella</taxon>
    </lineage>
</organism>
<dbReference type="PANTHER" id="PTHR42736:SF1">
    <property type="entry name" value="PROTEIN-GLUTAMINE GAMMA-GLUTAMYLTRANSFERASE"/>
    <property type="match status" value="1"/>
</dbReference>
<dbReference type="Pfam" id="PF11992">
    <property type="entry name" value="TgpA_N"/>
    <property type="match status" value="1"/>
</dbReference>
<dbReference type="InterPro" id="IPR021878">
    <property type="entry name" value="TgpA_N"/>
</dbReference>
<gene>
    <name evidence="4" type="ordered locus">Kfla_2874</name>
</gene>